<dbReference type="InterPro" id="IPR038461">
    <property type="entry name" value="Schlafen_AlbA_2_dom_sf"/>
</dbReference>
<dbReference type="AlphaFoldDB" id="A0A848GJR4"/>
<dbReference type="Proteomes" id="UP000583266">
    <property type="component" value="Unassembled WGS sequence"/>
</dbReference>
<evidence type="ECO:0000313" key="2">
    <source>
        <dbReference type="EMBL" id="NML38127.1"/>
    </source>
</evidence>
<keyword evidence="2" id="KW-0547">Nucleotide-binding</keyword>
<dbReference type="PANTHER" id="PTHR30595:SF6">
    <property type="entry name" value="SCHLAFEN ALBA-2 DOMAIN-CONTAINING PROTEIN"/>
    <property type="match status" value="1"/>
</dbReference>
<reference evidence="2 3" key="1">
    <citation type="submission" date="2020-04" db="EMBL/GenBank/DDBJ databases">
        <title>Chitinophaga sp. G-6-1-13 sp. nov., isolated from soil.</title>
        <authorList>
            <person name="Dahal R.H."/>
            <person name="Chaudhary D.K."/>
        </authorList>
    </citation>
    <scope>NUCLEOTIDE SEQUENCE [LARGE SCALE GENOMIC DNA]</scope>
    <source>
        <strain evidence="2 3">G-6-1-13</strain>
    </source>
</reference>
<proteinExistence type="predicted"/>
<evidence type="ECO:0000259" key="1">
    <source>
        <dbReference type="Pfam" id="PF04326"/>
    </source>
</evidence>
<dbReference type="RefSeq" id="WP_169225151.1">
    <property type="nucleotide sequence ID" value="NZ_JABBGC010000001.1"/>
</dbReference>
<sequence>MSFSNAIFQKEIYNITKQDLEIFFSTEQEENAVLEFKSGETSFEDVYKEVAAFLNTEGGLLIIGAPRESKRENDLKMKVCKGALTPCTKILSKDTLTRSIAGNIMPSPTAIRIQEIYIEGGSVYILEIPQSMTPPHQVTEKGIYYIRLERDAKAAPHGVVEALFRKRDMPALTTRIELFAADQMLLANSCCICIFLHNESYVSAENVGWELEIKGISRIYPGKTIGQTQFKHNAVYCSEQELGRIFVNGLEKRLNIEIQHNQSYVYLSFTYYCKDLRAEKLNAIIQGNKIIESYHSRESGIRNNDLYNQYETLRKNEWLKLLPDPEPLPATYTNPLYAAEYVSHVPISEELYEFYSIYNGLNRTINGYNVQLYQLEQLFNSRTIDPGFIKGIATSSRIYQIGTVNADQDILMVLKDDNTFSFGRINNNKRGSYALGDYFKDADSLYDFLQTFQHKKHL</sequence>
<comment type="caution">
    <text evidence="2">The sequence shown here is derived from an EMBL/GenBank/DDBJ whole genome shotgun (WGS) entry which is preliminary data.</text>
</comment>
<feature type="domain" description="Schlafen AlbA-2" evidence="1">
    <location>
        <begin position="30"/>
        <end position="154"/>
    </location>
</feature>
<dbReference type="PANTHER" id="PTHR30595">
    <property type="entry name" value="GLPR-RELATED TRANSCRIPTIONAL REPRESSOR"/>
    <property type="match status" value="1"/>
</dbReference>
<accession>A0A848GJR4</accession>
<evidence type="ECO:0000313" key="3">
    <source>
        <dbReference type="Proteomes" id="UP000583266"/>
    </source>
</evidence>
<keyword evidence="2" id="KW-0067">ATP-binding</keyword>
<protein>
    <submittedName>
        <fullName evidence="2">ATP-binding protein</fullName>
    </submittedName>
</protein>
<dbReference type="InterPro" id="IPR007421">
    <property type="entry name" value="Schlafen_AlbA_2_dom"/>
</dbReference>
<dbReference type="Gene3D" id="3.30.950.30">
    <property type="entry name" value="Schlafen, AAA domain"/>
    <property type="match status" value="1"/>
</dbReference>
<keyword evidence="3" id="KW-1185">Reference proteome</keyword>
<dbReference type="EMBL" id="JABBGC010000001">
    <property type="protein sequence ID" value="NML38127.1"/>
    <property type="molecule type" value="Genomic_DNA"/>
</dbReference>
<name>A0A848GJR4_9BACT</name>
<organism evidence="2 3">
    <name type="scientific">Chitinophaga fulva</name>
    <dbReference type="NCBI Taxonomy" id="2728842"/>
    <lineage>
        <taxon>Bacteria</taxon>
        <taxon>Pseudomonadati</taxon>
        <taxon>Bacteroidota</taxon>
        <taxon>Chitinophagia</taxon>
        <taxon>Chitinophagales</taxon>
        <taxon>Chitinophagaceae</taxon>
        <taxon>Chitinophaga</taxon>
    </lineage>
</organism>
<gene>
    <name evidence="2" type="ORF">HHL17_13055</name>
</gene>
<dbReference type="Pfam" id="PF04326">
    <property type="entry name" value="SLFN_AlbA_2"/>
    <property type="match status" value="1"/>
</dbReference>
<dbReference type="GO" id="GO:0005524">
    <property type="term" value="F:ATP binding"/>
    <property type="evidence" value="ECO:0007669"/>
    <property type="project" value="UniProtKB-KW"/>
</dbReference>